<gene>
    <name evidence="2" type="ORF">BOVATA_011920</name>
</gene>
<name>A0A2H6K9S0_9APIC</name>
<sequence length="143" mass="16198">MTFMTCLITCVFVVAVFDEHVEARCEFGADGLYIHRDVFGCHLADLVPDILGHDIHRLSVSLLFDEQFGEYFALVHLHEVFAACVRVQEGFFPGSVDDNAAFRIVALSQQQQICFFYCAHERLVEFVQCLPVPAQERLGVEVL</sequence>
<organism evidence="2 3">
    <name type="scientific">Babesia ovata</name>
    <dbReference type="NCBI Taxonomy" id="189622"/>
    <lineage>
        <taxon>Eukaryota</taxon>
        <taxon>Sar</taxon>
        <taxon>Alveolata</taxon>
        <taxon>Apicomplexa</taxon>
        <taxon>Aconoidasida</taxon>
        <taxon>Piroplasmida</taxon>
        <taxon>Babesiidae</taxon>
        <taxon>Babesia</taxon>
    </lineage>
</organism>
<proteinExistence type="predicted"/>
<accession>A0A2H6K9S0</accession>
<dbReference type="RefSeq" id="XP_028865942.1">
    <property type="nucleotide sequence ID" value="XM_029010109.1"/>
</dbReference>
<dbReference type="Proteomes" id="UP000236319">
    <property type="component" value="Unassembled WGS sequence"/>
</dbReference>
<reference evidence="2 3" key="1">
    <citation type="journal article" date="2017" name="BMC Genomics">
        <title>Whole-genome assembly of Babesia ovata and comparative genomics between closely related pathogens.</title>
        <authorList>
            <person name="Yamagishi J."/>
            <person name="Asada M."/>
            <person name="Hakimi H."/>
            <person name="Tanaka T.Q."/>
            <person name="Sugimoto C."/>
            <person name="Kawazu S."/>
        </authorList>
    </citation>
    <scope>NUCLEOTIDE SEQUENCE [LARGE SCALE GENOMIC DNA]</scope>
    <source>
        <strain evidence="2 3">Miyake</strain>
    </source>
</reference>
<evidence type="ECO:0000313" key="3">
    <source>
        <dbReference type="Proteomes" id="UP000236319"/>
    </source>
</evidence>
<dbReference type="GO" id="GO:0005840">
    <property type="term" value="C:ribosome"/>
    <property type="evidence" value="ECO:0007669"/>
    <property type="project" value="UniProtKB-KW"/>
</dbReference>
<comment type="caution">
    <text evidence="2">The sequence shown here is derived from an EMBL/GenBank/DDBJ whole genome shotgun (WGS) entry which is preliminary data.</text>
</comment>
<evidence type="ECO:0000256" key="1">
    <source>
        <dbReference type="SAM" id="SignalP"/>
    </source>
</evidence>
<dbReference type="EMBL" id="BDSA01000001">
    <property type="protein sequence ID" value="GBE59699.1"/>
    <property type="molecule type" value="Genomic_DNA"/>
</dbReference>
<evidence type="ECO:0000313" key="2">
    <source>
        <dbReference type="EMBL" id="GBE59699.1"/>
    </source>
</evidence>
<protein>
    <submittedName>
        <fullName evidence="2">50S ribosomal protein L9, putative</fullName>
    </submittedName>
</protein>
<dbReference type="VEuPathDB" id="PiroplasmaDB:BOVATA_011920"/>
<keyword evidence="1" id="KW-0732">Signal</keyword>
<feature type="signal peptide" evidence="1">
    <location>
        <begin position="1"/>
        <end position="23"/>
    </location>
</feature>
<keyword evidence="2" id="KW-0687">Ribonucleoprotein</keyword>
<dbReference type="GeneID" id="39873469"/>
<keyword evidence="3" id="KW-1185">Reference proteome</keyword>
<dbReference type="AlphaFoldDB" id="A0A2H6K9S0"/>
<feature type="chain" id="PRO_5014151130" evidence="1">
    <location>
        <begin position="24"/>
        <end position="143"/>
    </location>
</feature>
<keyword evidence="2" id="KW-0689">Ribosomal protein</keyword>